<dbReference type="EMBL" id="JAHBCL010000033">
    <property type="protein sequence ID" value="MBS7528197.1"/>
    <property type="molecule type" value="Genomic_DNA"/>
</dbReference>
<keyword evidence="1" id="KW-1133">Transmembrane helix</keyword>
<feature type="transmembrane region" description="Helical" evidence="1">
    <location>
        <begin position="26"/>
        <end position="44"/>
    </location>
</feature>
<feature type="transmembrane region" description="Helical" evidence="1">
    <location>
        <begin position="219"/>
        <end position="252"/>
    </location>
</feature>
<accession>A0ABS5PVK8</accession>
<sequence>MNFAILSLLVLIGSIALGFFRKVNMGLVAFGLALILATAADISAKSVMAGFPTKLFVTLLGVMFLFSMAQENKTLELLARRIVALAGNRTHLIPIIVYVFSAVLAGIGPGTVPVMSLMAVFTCSLAAEMKISPILLSATSVLGAAAGGLTPVAPTGILGLSLAEEQGIVGIEFPYAMNMVIAMTVYFIIIYIVLKGYKMKSAVEMGKNEKVQFNKDQKITLVGMLILVIAVIFLGFDVGLTSFSIAMVLLLFKVADEKKSVASIPWGTLLMIGGINMLMSLVIQLGGIDLLATALSTLMNPITATGIMGLTAGMMSWFSSTSGVVMPTLIPTVSDVATNVGGVSVVALISAITNTASAAGMSPISTGGSMGLSAYSQIANPTEEERSKLFIELFMVSIGGVITIALLGMTGIYTVFL</sequence>
<feature type="domain" description="Dicarboxylate carrier MatC N-terminal" evidence="2">
    <location>
        <begin position="1"/>
        <end position="148"/>
    </location>
</feature>
<feature type="transmembrane region" description="Helical" evidence="1">
    <location>
        <begin position="298"/>
        <end position="320"/>
    </location>
</feature>
<keyword evidence="1" id="KW-0812">Transmembrane</keyword>
<evidence type="ECO:0000313" key="4">
    <source>
        <dbReference type="Proteomes" id="UP000746471"/>
    </source>
</evidence>
<evidence type="ECO:0000259" key="2">
    <source>
        <dbReference type="Pfam" id="PF07158"/>
    </source>
</evidence>
<name>A0ABS5PVK8_9FIRM</name>
<feature type="transmembrane region" description="Helical" evidence="1">
    <location>
        <begin position="51"/>
        <end position="69"/>
    </location>
</feature>
<proteinExistence type="predicted"/>
<feature type="transmembrane region" description="Helical" evidence="1">
    <location>
        <begin position="173"/>
        <end position="194"/>
    </location>
</feature>
<organism evidence="3 4">
    <name type="scientific">Fusibacter paucivorans</name>
    <dbReference type="NCBI Taxonomy" id="76009"/>
    <lineage>
        <taxon>Bacteria</taxon>
        <taxon>Bacillati</taxon>
        <taxon>Bacillota</taxon>
        <taxon>Clostridia</taxon>
        <taxon>Eubacteriales</taxon>
        <taxon>Eubacteriales Family XII. Incertae Sedis</taxon>
        <taxon>Fusibacter</taxon>
    </lineage>
</organism>
<keyword evidence="4" id="KW-1185">Reference proteome</keyword>
<dbReference type="Proteomes" id="UP000746471">
    <property type="component" value="Unassembled WGS sequence"/>
</dbReference>
<comment type="caution">
    <text evidence="3">The sequence shown here is derived from an EMBL/GenBank/DDBJ whole genome shotgun (WGS) entry which is preliminary data.</text>
</comment>
<dbReference type="Pfam" id="PF07158">
    <property type="entry name" value="MatC_N"/>
    <property type="match status" value="1"/>
</dbReference>
<feature type="transmembrane region" description="Helical" evidence="1">
    <location>
        <begin position="95"/>
        <end position="121"/>
    </location>
</feature>
<keyword evidence="1" id="KW-0472">Membrane</keyword>
<evidence type="ECO:0000256" key="1">
    <source>
        <dbReference type="SAM" id="Phobius"/>
    </source>
</evidence>
<protein>
    <recommendedName>
        <fullName evidence="2">Dicarboxylate carrier MatC N-terminal domain-containing protein</fullName>
    </recommendedName>
</protein>
<gene>
    <name evidence="3" type="ORF">KHM83_16030</name>
</gene>
<reference evidence="3 4" key="1">
    <citation type="submission" date="2021-05" db="EMBL/GenBank/DDBJ databases">
        <title>Fusibacter ferrireducens sp. nov., an anaerobic, sulfur- and Fe-reducing bacterium isolated from the mangrove sediment.</title>
        <authorList>
            <person name="Qiu D."/>
        </authorList>
    </citation>
    <scope>NUCLEOTIDE SEQUENCE [LARGE SCALE GENOMIC DNA]</scope>
    <source>
        <strain evidence="3 4">DSM 12116</strain>
    </source>
</reference>
<feature type="transmembrane region" description="Helical" evidence="1">
    <location>
        <begin position="393"/>
        <end position="416"/>
    </location>
</feature>
<dbReference type="RefSeq" id="WP_213238057.1">
    <property type="nucleotide sequence ID" value="NZ_JAHBCL010000033.1"/>
</dbReference>
<evidence type="ECO:0000313" key="3">
    <source>
        <dbReference type="EMBL" id="MBS7528197.1"/>
    </source>
</evidence>
<feature type="transmembrane region" description="Helical" evidence="1">
    <location>
        <begin position="264"/>
        <end position="286"/>
    </location>
</feature>
<dbReference type="InterPro" id="IPR009827">
    <property type="entry name" value="MatC_N"/>
</dbReference>